<keyword evidence="1" id="KW-0732">Signal</keyword>
<feature type="domain" description="SH3b" evidence="2">
    <location>
        <begin position="19"/>
        <end position="86"/>
    </location>
</feature>
<protein>
    <submittedName>
        <fullName evidence="3">SH3 domain-containing protein</fullName>
    </submittedName>
</protein>
<dbReference type="Pfam" id="PF08239">
    <property type="entry name" value="SH3_3"/>
    <property type="match status" value="1"/>
</dbReference>
<dbReference type="Proteomes" id="UP000441333">
    <property type="component" value="Unassembled WGS sequence"/>
</dbReference>
<dbReference type="SMART" id="SM00287">
    <property type="entry name" value="SH3b"/>
    <property type="match status" value="1"/>
</dbReference>
<dbReference type="EMBL" id="WAAT01000026">
    <property type="protein sequence ID" value="KAB1069301.1"/>
    <property type="molecule type" value="Genomic_DNA"/>
</dbReference>
<reference evidence="3 4" key="1">
    <citation type="submission" date="2019-09" db="EMBL/GenBank/DDBJ databases">
        <authorList>
            <person name="Cao W.R."/>
        </authorList>
    </citation>
    <scope>NUCLEOTIDE SEQUENCE [LARGE SCALE GENOMIC DNA]</scope>
    <source>
        <strain evidence="3 4">B1N29</strain>
    </source>
</reference>
<keyword evidence="4" id="KW-1185">Reference proteome</keyword>
<gene>
    <name evidence="3" type="ORF">F6U93_03970</name>
</gene>
<proteinExistence type="predicted"/>
<evidence type="ECO:0000313" key="3">
    <source>
        <dbReference type="EMBL" id="KAB1069301.1"/>
    </source>
</evidence>
<dbReference type="Gene3D" id="2.30.30.40">
    <property type="entry name" value="SH3 Domains"/>
    <property type="match status" value="1"/>
</dbReference>
<dbReference type="RefSeq" id="WP_150937062.1">
    <property type="nucleotide sequence ID" value="NZ_WAAT01000026.1"/>
</dbReference>
<feature type="chain" id="PRO_5026932588" evidence="1">
    <location>
        <begin position="20"/>
        <end position="180"/>
    </location>
</feature>
<comment type="caution">
    <text evidence="3">The sequence shown here is derived from an EMBL/GenBank/DDBJ whole genome shotgun (WGS) entry which is preliminary data.</text>
</comment>
<evidence type="ECO:0000259" key="2">
    <source>
        <dbReference type="SMART" id="SM00287"/>
    </source>
</evidence>
<sequence length="180" mass="20493">MKKTLLITLFLLTSMVSFSQSYLGWITKQVNFREGPSTEYSVVKSLKPGTQIFIVSTNAENNYLNIIDIETNKEGYVHKSYIKLGDIVEKNESGIFTPSGKSTTYKPEIEIYNNTDITLTLKLNSKLFTFNPHEKQTISLSPGTYSYRASAPGVIPNIGTENMESNMNYSWQFYIVTERR</sequence>
<evidence type="ECO:0000256" key="1">
    <source>
        <dbReference type="SAM" id="SignalP"/>
    </source>
</evidence>
<organism evidence="3 4">
    <name type="scientific">Pseudotamlana haliotis</name>
    <dbReference type="NCBI Taxonomy" id="2614804"/>
    <lineage>
        <taxon>Bacteria</taxon>
        <taxon>Pseudomonadati</taxon>
        <taxon>Bacteroidota</taxon>
        <taxon>Flavobacteriia</taxon>
        <taxon>Flavobacteriales</taxon>
        <taxon>Flavobacteriaceae</taxon>
        <taxon>Pseudotamlana</taxon>
    </lineage>
</organism>
<accession>A0A6N6MG71</accession>
<feature type="signal peptide" evidence="1">
    <location>
        <begin position="1"/>
        <end position="19"/>
    </location>
</feature>
<evidence type="ECO:0000313" key="4">
    <source>
        <dbReference type="Proteomes" id="UP000441333"/>
    </source>
</evidence>
<name>A0A6N6MG71_9FLAO</name>
<dbReference type="AlphaFoldDB" id="A0A6N6MG71"/>
<dbReference type="InterPro" id="IPR003646">
    <property type="entry name" value="SH3-like_bac-type"/>
</dbReference>